<evidence type="ECO:0000256" key="2">
    <source>
        <dbReference type="ARBA" id="ARBA00022679"/>
    </source>
</evidence>
<dbReference type="Pfam" id="PF00535">
    <property type="entry name" value="Glycos_transf_2"/>
    <property type="match status" value="1"/>
</dbReference>
<protein>
    <submittedName>
        <fullName evidence="4">Glycosyltransferase family 2 protein</fullName>
    </submittedName>
</protein>
<dbReference type="GO" id="GO:0016757">
    <property type="term" value="F:glycosyltransferase activity"/>
    <property type="evidence" value="ECO:0007669"/>
    <property type="project" value="UniProtKB-KW"/>
</dbReference>
<dbReference type="SUPFAM" id="SSF53448">
    <property type="entry name" value="Nucleotide-diphospho-sugar transferases"/>
    <property type="match status" value="1"/>
</dbReference>
<dbReference type="CDD" id="cd00761">
    <property type="entry name" value="Glyco_tranf_GTA_type"/>
    <property type="match status" value="1"/>
</dbReference>
<evidence type="ECO:0000313" key="5">
    <source>
        <dbReference type="Proteomes" id="UP000886786"/>
    </source>
</evidence>
<sequence>MKFKKVSIIVPVYNAEKSIKKCIESILAQTYKKIELILVDDGSPDRSGDICDMYKKEPCVKVIHTQNKGVSHARNIGLNYATGDYITFCDSDDFYEMHFVEKMIQSAVKRNSDITICGYYLEEKNQFTSSVVSKARKVDKNELIEHCSIDNEFGGFCWNKLYKAEIIGENKFPEDMDIMEDTYFLFAIIPKAQCIYYLAEPLYYYCDNENSSVRDISNLYSSNNTVKYIDAWEKILTDFKINVISRNYIYVSMVKFAINFRRREKQDKCEGNKKLINNLDRIIFNHKRDFYACSKITGYEKIKWTIKYLFPKIRKFRN</sequence>
<evidence type="ECO:0000256" key="1">
    <source>
        <dbReference type="ARBA" id="ARBA00022676"/>
    </source>
</evidence>
<dbReference type="PANTHER" id="PTHR22916:SF51">
    <property type="entry name" value="GLYCOSYLTRANSFERASE EPSH-RELATED"/>
    <property type="match status" value="1"/>
</dbReference>
<dbReference type="EMBL" id="DVFV01000108">
    <property type="protein sequence ID" value="HIQ91233.1"/>
    <property type="molecule type" value="Genomic_DNA"/>
</dbReference>
<dbReference type="PANTHER" id="PTHR22916">
    <property type="entry name" value="GLYCOSYLTRANSFERASE"/>
    <property type="match status" value="1"/>
</dbReference>
<evidence type="ECO:0000259" key="3">
    <source>
        <dbReference type="Pfam" id="PF00535"/>
    </source>
</evidence>
<reference evidence="4" key="1">
    <citation type="submission" date="2020-10" db="EMBL/GenBank/DDBJ databases">
        <authorList>
            <person name="Gilroy R."/>
        </authorList>
    </citation>
    <scope>NUCLEOTIDE SEQUENCE</scope>
    <source>
        <strain evidence="4">CHK147-3167</strain>
    </source>
</reference>
<dbReference type="InterPro" id="IPR001173">
    <property type="entry name" value="Glyco_trans_2-like"/>
</dbReference>
<dbReference type="Proteomes" id="UP000886786">
    <property type="component" value="Unassembled WGS sequence"/>
</dbReference>
<organism evidence="4 5">
    <name type="scientific">Candidatus Coprosoma intestinipullorum</name>
    <dbReference type="NCBI Taxonomy" id="2840752"/>
    <lineage>
        <taxon>Bacteria</taxon>
        <taxon>Bacillati</taxon>
        <taxon>Bacillota</taxon>
        <taxon>Bacillota incertae sedis</taxon>
        <taxon>Candidatus Coprosoma</taxon>
    </lineage>
</organism>
<dbReference type="AlphaFoldDB" id="A0A9D1CYN6"/>
<keyword evidence="2" id="KW-0808">Transferase</keyword>
<keyword evidence="1" id="KW-0328">Glycosyltransferase</keyword>
<comment type="caution">
    <text evidence="4">The sequence shown here is derived from an EMBL/GenBank/DDBJ whole genome shotgun (WGS) entry which is preliminary data.</text>
</comment>
<reference evidence="4" key="2">
    <citation type="journal article" date="2021" name="PeerJ">
        <title>Extensive microbial diversity within the chicken gut microbiome revealed by metagenomics and culture.</title>
        <authorList>
            <person name="Gilroy R."/>
            <person name="Ravi A."/>
            <person name="Getino M."/>
            <person name="Pursley I."/>
            <person name="Horton D.L."/>
            <person name="Alikhan N.F."/>
            <person name="Baker D."/>
            <person name="Gharbi K."/>
            <person name="Hall N."/>
            <person name="Watson M."/>
            <person name="Adriaenssens E.M."/>
            <person name="Foster-Nyarko E."/>
            <person name="Jarju S."/>
            <person name="Secka A."/>
            <person name="Antonio M."/>
            <person name="Oren A."/>
            <person name="Chaudhuri R.R."/>
            <person name="La Ragione R."/>
            <person name="Hildebrand F."/>
            <person name="Pallen M.J."/>
        </authorList>
    </citation>
    <scope>NUCLEOTIDE SEQUENCE</scope>
    <source>
        <strain evidence="4">CHK147-3167</strain>
    </source>
</reference>
<proteinExistence type="predicted"/>
<name>A0A9D1CYN6_9FIRM</name>
<evidence type="ECO:0000313" key="4">
    <source>
        <dbReference type="EMBL" id="HIQ91233.1"/>
    </source>
</evidence>
<dbReference type="InterPro" id="IPR029044">
    <property type="entry name" value="Nucleotide-diphossugar_trans"/>
</dbReference>
<feature type="domain" description="Glycosyltransferase 2-like" evidence="3">
    <location>
        <begin position="7"/>
        <end position="166"/>
    </location>
</feature>
<dbReference type="Gene3D" id="3.90.550.10">
    <property type="entry name" value="Spore Coat Polysaccharide Biosynthesis Protein SpsA, Chain A"/>
    <property type="match status" value="1"/>
</dbReference>
<accession>A0A9D1CYN6</accession>
<gene>
    <name evidence="4" type="ORF">IAB27_06415</name>
</gene>